<dbReference type="Gene3D" id="1.10.1200.10">
    <property type="entry name" value="ACP-like"/>
    <property type="match status" value="1"/>
</dbReference>
<proteinExistence type="predicted"/>
<accession>A0ABZ0V529</accession>
<evidence type="ECO:0000313" key="3">
    <source>
        <dbReference type="Proteomes" id="UP001326567"/>
    </source>
</evidence>
<geneLocation type="plasmid" evidence="2 3">
    <name>unnamed02</name>
</geneLocation>
<dbReference type="InterPro" id="IPR001242">
    <property type="entry name" value="Condensation_dom"/>
</dbReference>
<evidence type="ECO:0000259" key="1">
    <source>
        <dbReference type="PROSITE" id="PS50075"/>
    </source>
</evidence>
<dbReference type="CDD" id="cd05930">
    <property type="entry name" value="A_NRPS"/>
    <property type="match status" value="1"/>
</dbReference>
<dbReference type="InterPro" id="IPR009081">
    <property type="entry name" value="PP-bd_ACP"/>
</dbReference>
<dbReference type="PANTHER" id="PTHR45527:SF1">
    <property type="entry name" value="FATTY ACID SYNTHASE"/>
    <property type="match status" value="1"/>
</dbReference>
<keyword evidence="3" id="KW-1185">Reference proteome</keyword>
<dbReference type="InterPro" id="IPR001031">
    <property type="entry name" value="Thioesterase"/>
</dbReference>
<name>A0ABZ0V529_9RHOB</name>
<dbReference type="InterPro" id="IPR036736">
    <property type="entry name" value="ACP-like_sf"/>
</dbReference>
<dbReference type="SUPFAM" id="SSF47336">
    <property type="entry name" value="ACP-like"/>
    <property type="match status" value="1"/>
</dbReference>
<organism evidence="2 3">
    <name type="scientific">Sulfitobacter faviae</name>
    <dbReference type="NCBI Taxonomy" id="1775881"/>
    <lineage>
        <taxon>Bacteria</taxon>
        <taxon>Pseudomonadati</taxon>
        <taxon>Pseudomonadota</taxon>
        <taxon>Alphaproteobacteria</taxon>
        <taxon>Rhodobacterales</taxon>
        <taxon>Roseobacteraceae</taxon>
        <taxon>Sulfitobacter</taxon>
    </lineage>
</organism>
<dbReference type="Pfam" id="PF00501">
    <property type="entry name" value="AMP-binding"/>
    <property type="match status" value="1"/>
</dbReference>
<dbReference type="PROSITE" id="PS50075">
    <property type="entry name" value="CARRIER"/>
    <property type="match status" value="1"/>
</dbReference>
<protein>
    <submittedName>
        <fullName evidence="2">Amino acid adenylation domain-containing protein</fullName>
    </submittedName>
</protein>
<dbReference type="SUPFAM" id="SSF56801">
    <property type="entry name" value="Acetyl-CoA synthetase-like"/>
    <property type="match status" value="1"/>
</dbReference>
<reference evidence="2 3" key="1">
    <citation type="submission" date="2023-11" db="EMBL/GenBank/DDBJ databases">
        <title>From the Deep-Sea to the Surface: Bacterial Genomes Isolated from the Moytirra Hydrothermal Vent Plume.</title>
        <authorList>
            <person name="Major S.R."/>
        </authorList>
    </citation>
    <scope>NUCLEOTIDE SEQUENCE [LARGE SCALE GENOMIC DNA]</scope>
    <source>
        <strain evidence="2 3">OXR-9</strain>
        <plasmid evidence="2 3">unnamed02</plasmid>
    </source>
</reference>
<dbReference type="NCBIfam" id="TIGR01733">
    <property type="entry name" value="AA-adenyl-dom"/>
    <property type="match status" value="1"/>
</dbReference>
<dbReference type="Gene3D" id="3.40.50.12780">
    <property type="entry name" value="N-terminal domain of ligase-like"/>
    <property type="match status" value="1"/>
</dbReference>
<feature type="domain" description="Carrier" evidence="1">
    <location>
        <begin position="962"/>
        <end position="1037"/>
    </location>
</feature>
<dbReference type="InterPro" id="IPR042099">
    <property type="entry name" value="ANL_N_sf"/>
</dbReference>
<dbReference type="Pfam" id="PF00975">
    <property type="entry name" value="Thioesterase"/>
    <property type="match status" value="1"/>
</dbReference>
<dbReference type="InterPro" id="IPR010071">
    <property type="entry name" value="AA_adenyl_dom"/>
</dbReference>
<dbReference type="Proteomes" id="UP001326567">
    <property type="component" value="Plasmid unnamed02"/>
</dbReference>
<dbReference type="RefSeq" id="WP_322329907.1">
    <property type="nucleotide sequence ID" value="NZ_CP139727.1"/>
</dbReference>
<dbReference type="SUPFAM" id="SSF52777">
    <property type="entry name" value="CoA-dependent acyltransferases"/>
    <property type="match status" value="2"/>
</dbReference>
<dbReference type="PANTHER" id="PTHR45527">
    <property type="entry name" value="NONRIBOSOMAL PEPTIDE SYNTHETASE"/>
    <property type="match status" value="1"/>
</dbReference>
<dbReference type="Gene3D" id="3.30.559.30">
    <property type="entry name" value="Nonribosomal peptide synthetase, condensation domain"/>
    <property type="match status" value="1"/>
</dbReference>
<dbReference type="InterPro" id="IPR000873">
    <property type="entry name" value="AMP-dep_synth/lig_dom"/>
</dbReference>
<dbReference type="InterPro" id="IPR023213">
    <property type="entry name" value="CAT-like_dom_sf"/>
</dbReference>
<dbReference type="PROSITE" id="PS00455">
    <property type="entry name" value="AMP_BINDING"/>
    <property type="match status" value="1"/>
</dbReference>
<evidence type="ECO:0000313" key="2">
    <source>
        <dbReference type="EMBL" id="WPZ23539.1"/>
    </source>
</evidence>
<dbReference type="InterPro" id="IPR029058">
    <property type="entry name" value="AB_hydrolase_fold"/>
</dbReference>
<keyword evidence="2" id="KW-0614">Plasmid</keyword>
<dbReference type="InterPro" id="IPR045851">
    <property type="entry name" value="AMP-bd_C_sf"/>
</dbReference>
<dbReference type="Pfam" id="PF00668">
    <property type="entry name" value="Condensation"/>
    <property type="match status" value="1"/>
</dbReference>
<dbReference type="EMBL" id="CP139727">
    <property type="protein sequence ID" value="WPZ23539.1"/>
    <property type="molecule type" value="Genomic_DNA"/>
</dbReference>
<dbReference type="Gene3D" id="3.30.559.10">
    <property type="entry name" value="Chloramphenicol acetyltransferase-like domain"/>
    <property type="match status" value="1"/>
</dbReference>
<dbReference type="Pfam" id="PF00550">
    <property type="entry name" value="PP-binding"/>
    <property type="match status" value="1"/>
</dbReference>
<sequence length="1303" mass="143313">MSFSNRSAPLTPVQEAMVAASSKRPGLYLEQIVCHLDQECLNPDILARAFQSLVEQSPVLRLAIQANEAARLTQHIAPSQDVPIETLDWTCISREETNKHLQELLRTDRAKGCPLNTPPCFRLTLIKTSQTTSILIWTFPHALLDGRSFAPLLAQAFINYEAIEAGYRPSVASELSDDIFLQHCMALETLDHSLGEAYFARTLDGWEGDTGLIALHQAPTRKKTLTQHLSTSQTEALVVLAKSAQATLSSVVSAAWGIVLARVTGRADAVFGMTLSGRHLLENTTDALGCFIVTVPFRLRLDYDLTIGALLRRVRKDQLDLRPFEHTPLAGLRRFTNVPPDKPLLESSLMFETSSLDLRMKTYGDAWQHRRVDLYEEDDLPLTVAAYQDEALRIEVEYDSNQVPQAPRLARYLKNLLCALTEAAPTTSLADLSMMDDDERQQLNLLAGETDTTAAEPCCITAFERQAAHTPRRTAIERIGGGKLTYDELDAAANALAQRLIDHGITHGDVVGLCASRSPAFVVAILAIWKAGAAFVPMDPTYPTATLSIMAQDSDAKIILTDADAPPFDLATLALSYEQIQERQVRAPDRSHMDQGRNAYILFTSGTTGRPKGVVVSQASLAAHAAAVTKVFDLSSEDRALQFASLSFDVAIEEIIPTLLSGATLVLRSPEMSQSISAFLKVCKAHRITLLNLPTGFWVELTLFLETHNRPVPPHLRMVIVGGERVPLSVLRRWRNIAPKIRWINGYGPTETTITCTAYEVTDDSHLRHSIPIGRPLAHARAWVLAADGSLAPMGAQGELCISGPAVAEGYVIAEDTKPAGFQIRKDILSGRRYRTGDRVYWQDSFLNFVGRMDRQIKVRGFRIDPNQIESLLEERHDVARAYVATPEDRNKKLVAWYSGARATDPPSLQELHTYLAEKLPAYMVPVLSLVETWPRTPGGKIDVAALPPPQEVTRSAAPQSQAATPQARQVAKLFETVLETGPVETSSSFFDLGGNSLSLLRLNTLLGKTFDAHIEPSLLYQDPSPAGIAKLIETKAEDRSCVIPLQPNGGRTPLYAIHALGENNSFFLPLAGALNPNQPLFGITIGIRKEGLPSTVEALAAFYVEQIKHHRPEGPIALVAVSVSSFITFEVAQQLLAAGRDVRALIFLDASGPDGRDRKGRFGHRWIHFKNLLKQGKPYLDKLKQERRGERLHAEEMARLKEAGTEVAPASDEERSVAQFVALSELAISNYVPAPYPRKITIFKADDPFDAQAVFANGLGWKSVAAAGFDMIQVKGGHITMLYPPHVEELAQHITKVLCAPR</sequence>
<dbReference type="InterPro" id="IPR020845">
    <property type="entry name" value="AMP-binding_CS"/>
</dbReference>
<gene>
    <name evidence="2" type="ORF">T7987_17685</name>
</gene>
<dbReference type="SUPFAM" id="SSF53474">
    <property type="entry name" value="alpha/beta-Hydrolases"/>
    <property type="match status" value="1"/>
</dbReference>
<dbReference type="Gene3D" id="3.40.50.1820">
    <property type="entry name" value="alpha/beta hydrolase"/>
    <property type="match status" value="1"/>
</dbReference>
<dbReference type="Gene3D" id="3.30.300.30">
    <property type="match status" value="1"/>
</dbReference>